<feature type="transmembrane region" description="Helical" evidence="8">
    <location>
        <begin position="308"/>
        <end position="334"/>
    </location>
</feature>
<accession>A0A2S8SVK9</accession>
<gene>
    <name evidence="10" type="ORF">B1R32_103110</name>
</gene>
<dbReference type="InterPro" id="IPR038731">
    <property type="entry name" value="RgtA/B/C-like"/>
</dbReference>
<feature type="transmembrane region" description="Helical" evidence="8">
    <location>
        <begin position="205"/>
        <end position="233"/>
    </location>
</feature>
<dbReference type="AlphaFoldDB" id="A0A2S8SVK9"/>
<comment type="caution">
    <text evidence="10">The sequence shown here is derived from an EMBL/GenBank/DDBJ whole genome shotgun (WGS) entry which is preliminary data.</text>
</comment>
<protein>
    <submittedName>
        <fullName evidence="10">Dolichyl-phosphate-mannose-protein mannosyltransferase</fullName>
    </submittedName>
</protein>
<feature type="transmembrane region" description="Helical" evidence="8">
    <location>
        <begin position="127"/>
        <end position="149"/>
    </location>
</feature>
<dbReference type="PANTHER" id="PTHR33908">
    <property type="entry name" value="MANNOSYLTRANSFERASE YKCB-RELATED"/>
    <property type="match status" value="1"/>
</dbReference>
<feature type="transmembrane region" description="Helical" evidence="8">
    <location>
        <begin position="341"/>
        <end position="359"/>
    </location>
</feature>
<feature type="transmembrane region" description="Helical" evidence="8">
    <location>
        <begin position="245"/>
        <end position="268"/>
    </location>
</feature>
<feature type="transmembrane region" description="Helical" evidence="8">
    <location>
        <begin position="30"/>
        <end position="48"/>
    </location>
</feature>
<dbReference type="GO" id="GO:0016763">
    <property type="term" value="F:pentosyltransferase activity"/>
    <property type="evidence" value="ECO:0007669"/>
    <property type="project" value="TreeGrafter"/>
</dbReference>
<name>A0A2S8SVK9_9BACT</name>
<feature type="domain" description="Glycosyltransferase RgtA/B/C/D-like" evidence="9">
    <location>
        <begin position="126"/>
        <end position="258"/>
    </location>
</feature>
<dbReference type="Proteomes" id="UP000237684">
    <property type="component" value="Unassembled WGS sequence"/>
</dbReference>
<dbReference type="EMBL" id="NIGF01000003">
    <property type="protein sequence ID" value="PQV64843.1"/>
    <property type="molecule type" value="Genomic_DNA"/>
</dbReference>
<proteinExistence type="predicted"/>
<feature type="transmembrane region" description="Helical" evidence="8">
    <location>
        <begin position="365"/>
        <end position="382"/>
    </location>
</feature>
<evidence type="ECO:0000259" key="9">
    <source>
        <dbReference type="Pfam" id="PF13231"/>
    </source>
</evidence>
<dbReference type="OrthoDB" id="134460at2"/>
<sequence length="535" mass="59343">MISQQKAKNPDDETQVAGQKHPATASKFRIFAFCFLIFGLALTVRFIGSSWGLPNAARWYSYHPDESTRQIVGAVVSLLQGDFNPHFFNYPSLSIYATWGVYQLLAGLGLTTNATAPQYPWPVVRDVIFAGRLFSIFCGAATAPLIFLIARRLNLGKAAVLAGVLIALAPGHVQHSHFATVDVPASFFVTLCFYLTLRAENWRGLAWAALVAGLAAGTKYNAGIVVIAPLFALHFLWNRDTKHKVLASLALVFLTLASAIVTTPYALLAPREFWGDGLRGGESGFAYELLVHPKIGSGEIFQGTGNGWIYHFTFNLPFVLTWPIVIVALIGIYFAAKKRELWPILAFVSVFFFSLGFSQVRFMRYLLPLAPLLCLLAAFGASRLPKPRICGLILGLFALWGTKDVLWPFVQTDPRDSSIQSQGSHLTTFALAHNPWFYTPPFQPQGFNNPVAGMPVTGFNREKIEAVGDIFAVSEFEWRETVRLQPDGDVAQLLKQLGRFEIAKTRIPFALPGRDFVPHDYLYTNPETRLYFVGK</sequence>
<evidence type="ECO:0000256" key="1">
    <source>
        <dbReference type="ARBA" id="ARBA00004651"/>
    </source>
</evidence>
<evidence type="ECO:0000256" key="8">
    <source>
        <dbReference type="SAM" id="Phobius"/>
    </source>
</evidence>
<keyword evidence="5 8" id="KW-0812">Transmembrane</keyword>
<keyword evidence="6 8" id="KW-1133">Transmembrane helix</keyword>
<evidence type="ECO:0000256" key="4">
    <source>
        <dbReference type="ARBA" id="ARBA00022679"/>
    </source>
</evidence>
<comment type="subcellular location">
    <subcellularLocation>
        <location evidence="1">Cell membrane</location>
        <topology evidence="1">Multi-pass membrane protein</topology>
    </subcellularLocation>
</comment>
<feature type="transmembrane region" description="Helical" evidence="8">
    <location>
        <begin position="93"/>
        <end position="115"/>
    </location>
</feature>
<evidence type="ECO:0000256" key="5">
    <source>
        <dbReference type="ARBA" id="ARBA00022692"/>
    </source>
</evidence>
<evidence type="ECO:0000313" key="10">
    <source>
        <dbReference type="EMBL" id="PQV64843.1"/>
    </source>
</evidence>
<dbReference type="PANTHER" id="PTHR33908:SF11">
    <property type="entry name" value="MEMBRANE PROTEIN"/>
    <property type="match status" value="1"/>
</dbReference>
<reference evidence="10 11" key="1">
    <citation type="journal article" date="2018" name="Syst. Appl. Microbiol.">
        <title>Abditibacterium utsteinense sp. nov., the first cultivated member of candidate phylum FBP, isolated from ice-free Antarctic soil samples.</title>
        <authorList>
            <person name="Tahon G."/>
            <person name="Tytgat B."/>
            <person name="Lebbe L."/>
            <person name="Carlier A."/>
            <person name="Willems A."/>
        </authorList>
    </citation>
    <scope>NUCLEOTIDE SEQUENCE [LARGE SCALE GENOMIC DNA]</scope>
    <source>
        <strain evidence="10 11">LMG 29911</strain>
    </source>
</reference>
<evidence type="ECO:0000256" key="6">
    <source>
        <dbReference type="ARBA" id="ARBA00022989"/>
    </source>
</evidence>
<dbReference type="InterPro" id="IPR050297">
    <property type="entry name" value="LipidA_mod_glycosyltrf_83"/>
</dbReference>
<feature type="transmembrane region" description="Helical" evidence="8">
    <location>
        <begin position="180"/>
        <end position="199"/>
    </location>
</feature>
<evidence type="ECO:0000256" key="7">
    <source>
        <dbReference type="ARBA" id="ARBA00023136"/>
    </source>
</evidence>
<keyword evidence="2" id="KW-1003">Cell membrane</keyword>
<keyword evidence="3 10" id="KW-0328">Glycosyltransferase</keyword>
<evidence type="ECO:0000313" key="11">
    <source>
        <dbReference type="Proteomes" id="UP000237684"/>
    </source>
</evidence>
<dbReference type="GO" id="GO:0009103">
    <property type="term" value="P:lipopolysaccharide biosynthetic process"/>
    <property type="evidence" value="ECO:0007669"/>
    <property type="project" value="UniProtKB-ARBA"/>
</dbReference>
<keyword evidence="7 8" id="KW-0472">Membrane</keyword>
<organism evidence="10 11">
    <name type="scientific">Abditibacterium utsteinense</name>
    <dbReference type="NCBI Taxonomy" id="1960156"/>
    <lineage>
        <taxon>Bacteria</taxon>
        <taxon>Pseudomonadati</taxon>
        <taxon>Abditibacteriota</taxon>
        <taxon>Abditibacteriia</taxon>
        <taxon>Abditibacteriales</taxon>
        <taxon>Abditibacteriaceae</taxon>
        <taxon>Abditibacterium</taxon>
    </lineage>
</organism>
<dbReference type="Pfam" id="PF13231">
    <property type="entry name" value="PMT_2"/>
    <property type="match status" value="1"/>
</dbReference>
<evidence type="ECO:0000256" key="2">
    <source>
        <dbReference type="ARBA" id="ARBA00022475"/>
    </source>
</evidence>
<dbReference type="GO" id="GO:0005886">
    <property type="term" value="C:plasma membrane"/>
    <property type="evidence" value="ECO:0007669"/>
    <property type="project" value="UniProtKB-SubCell"/>
</dbReference>
<keyword evidence="4 10" id="KW-0808">Transferase</keyword>
<evidence type="ECO:0000256" key="3">
    <source>
        <dbReference type="ARBA" id="ARBA00022676"/>
    </source>
</evidence>
<keyword evidence="11" id="KW-1185">Reference proteome</keyword>
<dbReference type="InParanoid" id="A0A2S8SVK9"/>